<comment type="subcellular location">
    <subcellularLocation>
        <location evidence="1">Nucleus</location>
    </subcellularLocation>
</comment>
<dbReference type="CDD" id="cd12455">
    <property type="entry name" value="RRM_like_Smg4_UPF3"/>
    <property type="match status" value="1"/>
</dbReference>
<keyword evidence="3" id="KW-0866">Nonsense-mediated mRNA decay</keyword>
<dbReference type="GO" id="GO:0005730">
    <property type="term" value="C:nucleolus"/>
    <property type="evidence" value="ECO:0007669"/>
    <property type="project" value="TreeGrafter"/>
</dbReference>
<feature type="compositionally biased region" description="Basic and acidic residues" evidence="5">
    <location>
        <begin position="311"/>
        <end position="335"/>
    </location>
</feature>
<accession>A0A9R1PRH4</accession>
<reference evidence="7 8" key="1">
    <citation type="submission" date="2017-09" db="EMBL/GenBank/DDBJ databases">
        <authorList>
            <consortium name="International Durum Wheat Genome Sequencing Consortium (IDWGSC)"/>
            <person name="Milanesi L."/>
        </authorList>
    </citation>
    <scope>NUCLEOTIDE SEQUENCE [LARGE SCALE GENOMIC DNA]</scope>
    <source>
        <strain evidence="8">cv. Svevo</strain>
    </source>
</reference>
<evidence type="ECO:0000256" key="5">
    <source>
        <dbReference type="SAM" id="MobiDB-lite"/>
    </source>
</evidence>
<comment type="similarity">
    <text evidence="2">Belongs to the RENT3 family.</text>
</comment>
<dbReference type="GO" id="GO:0003729">
    <property type="term" value="F:mRNA binding"/>
    <property type="evidence" value="ECO:0007669"/>
    <property type="project" value="TreeGrafter"/>
</dbReference>
<keyword evidence="8" id="KW-1185">Reference proteome</keyword>
<dbReference type="AlphaFoldDB" id="A0A9R1PRH4"/>
<feature type="compositionally biased region" description="Basic and acidic residues" evidence="5">
    <location>
        <begin position="215"/>
        <end position="234"/>
    </location>
</feature>
<evidence type="ECO:0000256" key="2">
    <source>
        <dbReference type="ARBA" id="ARBA00005991"/>
    </source>
</evidence>
<evidence type="ECO:0000256" key="1">
    <source>
        <dbReference type="ARBA" id="ARBA00004123"/>
    </source>
</evidence>
<dbReference type="Gramene" id="TRITD2Bv1G154050.14">
    <property type="protein sequence ID" value="TRITD2Bv1G154050.14"/>
    <property type="gene ID" value="TRITD2Bv1G154050"/>
</dbReference>
<dbReference type="GO" id="GO:0000184">
    <property type="term" value="P:nuclear-transcribed mRNA catabolic process, nonsense-mediated decay"/>
    <property type="evidence" value="ECO:0007669"/>
    <property type="project" value="UniProtKB-KW"/>
</dbReference>
<dbReference type="InterPro" id="IPR005120">
    <property type="entry name" value="UPF3_dom"/>
</dbReference>
<gene>
    <name evidence="7" type="ORF">TRITD_2Bv1G154050</name>
</gene>
<dbReference type="GO" id="GO:0005737">
    <property type="term" value="C:cytoplasm"/>
    <property type="evidence" value="ECO:0007669"/>
    <property type="project" value="TreeGrafter"/>
</dbReference>
<dbReference type="PANTHER" id="PTHR13112">
    <property type="entry name" value="UPF3 REGULATOR OF NONSENSE TRANSCRIPTS-LIKE PROTEIN"/>
    <property type="match status" value="1"/>
</dbReference>
<evidence type="ECO:0000256" key="4">
    <source>
        <dbReference type="ARBA" id="ARBA00023242"/>
    </source>
</evidence>
<dbReference type="InterPro" id="IPR012677">
    <property type="entry name" value="Nucleotide-bd_a/b_plait_sf"/>
</dbReference>
<keyword evidence="4" id="KW-0539">Nucleus</keyword>
<evidence type="ECO:0000313" key="7">
    <source>
        <dbReference type="EMBL" id="VAH48013.1"/>
    </source>
</evidence>
<evidence type="ECO:0000313" key="8">
    <source>
        <dbReference type="Proteomes" id="UP000324705"/>
    </source>
</evidence>
<sequence length="438" mass="48659">MKDPAHRTKVVLRRLPPAIAQQAVVDQVDARFAGRYDWTCFRPGNASQKNHRYSRLYLNFKSPEDVVEFAEFFNGHVFVNEKGAQFKALVEYAPSQQVPKSNIKKDARQGTITKDPEYLEFLELISKPTEHLPSAEIQLERKEAERAAAGKEPPVVTPLMVYVRQQRAAKSMAQRSVSSRLSRKVAGVVTSSSSPSKRSSERRRASTSTQYVVRDNAKEKPTYILAPKRDDHTHREKIIAGTSDATSGGPSGSAQVIDGKEGHIISAEKDKRPPRAPNSRSTVKDQTVENAEKNHYDDKHNHLHGSGPIGEKIERHARNRDRPDRGVWAPRRYDKSASGGGTQASSSEFPLMQSHSMDNFSQQVDGHGERKIDTRSPGGRGGLVENGNRHANRRGPPRGSKEMEIPPITSDGKPSKRGPASYVAHERQVWVQKSSSGS</sequence>
<evidence type="ECO:0000256" key="3">
    <source>
        <dbReference type="ARBA" id="ARBA00023161"/>
    </source>
</evidence>
<feature type="region of interest" description="Disordered" evidence="5">
    <location>
        <begin position="172"/>
        <end position="234"/>
    </location>
</feature>
<feature type="compositionally biased region" description="Polar residues" evidence="5">
    <location>
        <begin position="353"/>
        <end position="364"/>
    </location>
</feature>
<dbReference type="InterPro" id="IPR039722">
    <property type="entry name" value="Upf3"/>
</dbReference>
<organism evidence="7 8">
    <name type="scientific">Triticum turgidum subsp. durum</name>
    <name type="common">Durum wheat</name>
    <name type="synonym">Triticum durum</name>
    <dbReference type="NCBI Taxonomy" id="4567"/>
    <lineage>
        <taxon>Eukaryota</taxon>
        <taxon>Viridiplantae</taxon>
        <taxon>Streptophyta</taxon>
        <taxon>Embryophyta</taxon>
        <taxon>Tracheophyta</taxon>
        <taxon>Spermatophyta</taxon>
        <taxon>Magnoliopsida</taxon>
        <taxon>Liliopsida</taxon>
        <taxon>Poales</taxon>
        <taxon>Poaceae</taxon>
        <taxon>BOP clade</taxon>
        <taxon>Pooideae</taxon>
        <taxon>Triticodae</taxon>
        <taxon>Triticeae</taxon>
        <taxon>Triticinae</taxon>
        <taxon>Triticum</taxon>
    </lineage>
</organism>
<dbReference type="Proteomes" id="UP000324705">
    <property type="component" value="Chromosome 2B"/>
</dbReference>
<dbReference type="Gene3D" id="3.30.70.330">
    <property type="match status" value="1"/>
</dbReference>
<name>A0A9R1PRH4_TRITD</name>
<dbReference type="EMBL" id="LT934114">
    <property type="protein sequence ID" value="VAH48013.1"/>
    <property type="molecule type" value="Genomic_DNA"/>
</dbReference>
<dbReference type="GO" id="GO:0045727">
    <property type="term" value="P:positive regulation of translation"/>
    <property type="evidence" value="ECO:0007669"/>
    <property type="project" value="TreeGrafter"/>
</dbReference>
<proteinExistence type="inferred from homology"/>
<protein>
    <recommendedName>
        <fullName evidence="6">UPF3 domain-containing protein</fullName>
    </recommendedName>
</protein>
<dbReference type="InterPro" id="IPR035979">
    <property type="entry name" value="RBD_domain_sf"/>
</dbReference>
<dbReference type="PANTHER" id="PTHR13112:SF0">
    <property type="entry name" value="FI21285P1"/>
    <property type="match status" value="1"/>
</dbReference>
<evidence type="ECO:0000259" key="6">
    <source>
        <dbReference type="Pfam" id="PF03467"/>
    </source>
</evidence>
<dbReference type="SUPFAM" id="SSF54928">
    <property type="entry name" value="RNA-binding domain, RBD"/>
    <property type="match status" value="1"/>
</dbReference>
<feature type="domain" description="UPF3" evidence="6">
    <location>
        <begin position="6"/>
        <end position="167"/>
    </location>
</feature>
<feature type="region of interest" description="Disordered" evidence="5">
    <location>
        <begin position="266"/>
        <end position="438"/>
    </location>
</feature>
<dbReference type="Pfam" id="PF03467">
    <property type="entry name" value="Smg4_UPF3"/>
    <property type="match status" value="1"/>
</dbReference>
<dbReference type="FunFam" id="3.30.70.330:FF:000255">
    <property type="entry name" value="Regulator of nonsense transcripts UPF3"/>
    <property type="match status" value="1"/>
</dbReference>
<feature type="compositionally biased region" description="Basic and acidic residues" evidence="5">
    <location>
        <begin position="282"/>
        <end position="300"/>
    </location>
</feature>